<feature type="compositionally biased region" description="Low complexity" evidence="1">
    <location>
        <begin position="174"/>
        <end position="202"/>
    </location>
</feature>
<evidence type="ECO:0000256" key="1">
    <source>
        <dbReference type="SAM" id="MobiDB-lite"/>
    </source>
</evidence>
<dbReference type="KEGG" id="mlr:MELLADRAFT_61764"/>
<keyword evidence="3" id="KW-1185">Reference proteome</keyword>
<dbReference type="GeneID" id="18929790"/>
<dbReference type="VEuPathDB" id="FungiDB:MELLADRAFT_61764"/>
<protein>
    <submittedName>
        <fullName evidence="2">Uncharacterized protein</fullName>
    </submittedName>
</protein>
<dbReference type="RefSeq" id="XP_007408063.1">
    <property type="nucleotide sequence ID" value="XM_007408001.1"/>
</dbReference>
<dbReference type="InParanoid" id="F4RG20"/>
<dbReference type="Proteomes" id="UP000001072">
    <property type="component" value="Unassembled WGS sequence"/>
</dbReference>
<feature type="compositionally biased region" description="Polar residues" evidence="1">
    <location>
        <begin position="208"/>
        <end position="231"/>
    </location>
</feature>
<gene>
    <name evidence="2" type="ORF">MELLADRAFT_61764</name>
</gene>
<dbReference type="HOGENOM" id="CLU_1200054_0_0_1"/>
<accession>F4RG20</accession>
<evidence type="ECO:0000313" key="2">
    <source>
        <dbReference type="EMBL" id="EGG08477.1"/>
    </source>
</evidence>
<feature type="region of interest" description="Disordered" evidence="1">
    <location>
        <begin position="1"/>
        <end position="231"/>
    </location>
</feature>
<feature type="compositionally biased region" description="Polar residues" evidence="1">
    <location>
        <begin position="112"/>
        <end position="121"/>
    </location>
</feature>
<reference evidence="3" key="1">
    <citation type="journal article" date="2011" name="Proc. Natl. Acad. Sci. U.S.A.">
        <title>Obligate biotrophy features unraveled by the genomic analysis of rust fungi.</title>
        <authorList>
            <person name="Duplessis S."/>
            <person name="Cuomo C.A."/>
            <person name="Lin Y.-C."/>
            <person name="Aerts A."/>
            <person name="Tisserant E."/>
            <person name="Veneault-Fourrey C."/>
            <person name="Joly D.L."/>
            <person name="Hacquard S."/>
            <person name="Amselem J."/>
            <person name="Cantarel B.L."/>
            <person name="Chiu R."/>
            <person name="Coutinho P.M."/>
            <person name="Feau N."/>
            <person name="Field M."/>
            <person name="Frey P."/>
            <person name="Gelhaye E."/>
            <person name="Goldberg J."/>
            <person name="Grabherr M.G."/>
            <person name="Kodira C.D."/>
            <person name="Kohler A."/>
            <person name="Kuees U."/>
            <person name="Lindquist E.A."/>
            <person name="Lucas S.M."/>
            <person name="Mago R."/>
            <person name="Mauceli E."/>
            <person name="Morin E."/>
            <person name="Murat C."/>
            <person name="Pangilinan J.L."/>
            <person name="Park R."/>
            <person name="Pearson M."/>
            <person name="Quesneville H."/>
            <person name="Rouhier N."/>
            <person name="Sakthikumar S."/>
            <person name="Salamov A.A."/>
            <person name="Schmutz J."/>
            <person name="Selles B."/>
            <person name="Shapiro H."/>
            <person name="Tanguay P."/>
            <person name="Tuskan G.A."/>
            <person name="Henrissat B."/>
            <person name="Van de Peer Y."/>
            <person name="Rouze P."/>
            <person name="Ellis J.G."/>
            <person name="Dodds P.N."/>
            <person name="Schein J.E."/>
            <person name="Zhong S."/>
            <person name="Hamelin R.C."/>
            <person name="Grigoriev I.V."/>
            <person name="Szabo L.J."/>
            <person name="Martin F."/>
        </authorList>
    </citation>
    <scope>NUCLEOTIDE SEQUENCE [LARGE SCALE GENOMIC DNA]</scope>
    <source>
        <strain evidence="3">98AG31 / pathotype 3-4-7</strain>
    </source>
</reference>
<proteinExistence type="predicted"/>
<dbReference type="OrthoDB" id="10397999at2759"/>
<dbReference type="AlphaFoldDB" id="F4RG20"/>
<organism evidence="3">
    <name type="scientific">Melampsora larici-populina (strain 98AG31 / pathotype 3-4-7)</name>
    <name type="common">Poplar leaf rust fungus</name>
    <dbReference type="NCBI Taxonomy" id="747676"/>
    <lineage>
        <taxon>Eukaryota</taxon>
        <taxon>Fungi</taxon>
        <taxon>Dikarya</taxon>
        <taxon>Basidiomycota</taxon>
        <taxon>Pucciniomycotina</taxon>
        <taxon>Pucciniomycetes</taxon>
        <taxon>Pucciniales</taxon>
        <taxon>Melampsoraceae</taxon>
        <taxon>Melampsora</taxon>
    </lineage>
</organism>
<feature type="compositionally biased region" description="Polar residues" evidence="1">
    <location>
        <begin position="72"/>
        <end position="83"/>
    </location>
</feature>
<dbReference type="EMBL" id="GL883100">
    <property type="protein sequence ID" value="EGG08477.1"/>
    <property type="molecule type" value="Genomic_DNA"/>
</dbReference>
<evidence type="ECO:0000313" key="3">
    <source>
        <dbReference type="Proteomes" id="UP000001072"/>
    </source>
</evidence>
<sequence length="231" mass="25522">MPSNLRNYFKKERASSSSESFFCRGAPSDLYADDAPRDRANPYAGLNGPSFYNTAERSLRDPAPYPVPPTSQPQTYSSEIHTSSRSRDPRRQGAIYQNGIVLPPEARRSEYGYSSHQYADNSSRHRSRSAQPSPGLSGAYPEPDYIPLSLSHLDYARHGGGEPSRRESSRSRSGHQSSGYQSSTQTCYGSSSYGRPRSSSYSAMGASARNTYGSSNSRYPSDANSSYRSYR</sequence>
<name>F4RG20_MELLP</name>
<feature type="compositionally biased region" description="Basic and acidic residues" evidence="1">
    <location>
        <begin position="154"/>
        <end position="170"/>
    </location>
</feature>